<sequence length="198" mass="21684">MAKVKGQKGTGGGANSHLRARLSYLYNAAIYLQNAAKQSKNDDIDNTGNSGEVKMMSTPSRIVPHVMDSSTVSGKDSLCGSGTEKPGVPLPQISRVCISQMRGVSLKSQLRLPIEQKRSFCKRCDTLLIPGANCTQEIRNASRGAKKPWADVRIVRCNTCGTEKRFPQTERRSKKLSQRKKEQKEQKSSEQGHPAAPA</sequence>
<reference evidence="6 7" key="1">
    <citation type="submission" date="2015-02" db="EMBL/GenBank/DDBJ databases">
        <title>Draft Genome Sequences of Two Closely-Related Aflatoxigenic Aspergillus Species Obtained from the Cote d'Ivoire.</title>
        <authorList>
            <person name="Moore G.G."/>
            <person name="Beltz S.B."/>
            <person name="Mack B.M."/>
        </authorList>
    </citation>
    <scope>NUCLEOTIDE SEQUENCE [LARGE SCALE GENOMIC DNA]</scope>
    <source>
        <strain evidence="6 7">SRRC1468</strain>
    </source>
</reference>
<keyword evidence="1" id="KW-0819">tRNA processing</keyword>
<dbReference type="EMBL" id="JZBS01000832">
    <property type="protein sequence ID" value="KKK25108.1"/>
    <property type="molecule type" value="Genomic_DNA"/>
</dbReference>
<dbReference type="AlphaFoldDB" id="A0A0F8V021"/>
<feature type="compositionally biased region" description="Basic and acidic residues" evidence="5">
    <location>
        <begin position="179"/>
        <end position="190"/>
    </location>
</feature>
<name>A0A0F8V021_9EURO</name>
<keyword evidence="3" id="KW-0862">Zinc</keyword>
<dbReference type="GO" id="GO:0005655">
    <property type="term" value="C:nucleolar ribonuclease P complex"/>
    <property type="evidence" value="ECO:0007669"/>
    <property type="project" value="TreeGrafter"/>
</dbReference>
<dbReference type="GO" id="GO:0008033">
    <property type="term" value="P:tRNA processing"/>
    <property type="evidence" value="ECO:0007669"/>
    <property type="project" value="UniProtKB-KW"/>
</dbReference>
<evidence type="ECO:0000313" key="7">
    <source>
        <dbReference type="Proteomes" id="UP000034291"/>
    </source>
</evidence>
<proteinExistence type="inferred from homology"/>
<feature type="region of interest" description="Disordered" evidence="5">
    <location>
        <begin position="165"/>
        <end position="198"/>
    </location>
</feature>
<dbReference type="GO" id="GO:0046872">
    <property type="term" value="F:metal ion binding"/>
    <property type="evidence" value="ECO:0007669"/>
    <property type="project" value="UniProtKB-KW"/>
</dbReference>
<feature type="region of interest" description="Disordered" evidence="5">
    <location>
        <begin position="39"/>
        <end position="61"/>
    </location>
</feature>
<dbReference type="Pfam" id="PF04032">
    <property type="entry name" value="Rpr2"/>
    <property type="match status" value="1"/>
</dbReference>
<dbReference type="STRING" id="308745.A0A0F8V021"/>
<evidence type="ECO:0000256" key="3">
    <source>
        <dbReference type="ARBA" id="ARBA00022833"/>
    </source>
</evidence>
<dbReference type="PANTHER" id="PTHR14742:SF0">
    <property type="entry name" value="RIBONUCLEASE P PROTEIN SUBUNIT P21"/>
    <property type="match status" value="1"/>
</dbReference>
<organism evidence="6 7">
    <name type="scientific">Aspergillus rambellii</name>
    <dbReference type="NCBI Taxonomy" id="308745"/>
    <lineage>
        <taxon>Eukaryota</taxon>
        <taxon>Fungi</taxon>
        <taxon>Dikarya</taxon>
        <taxon>Ascomycota</taxon>
        <taxon>Pezizomycotina</taxon>
        <taxon>Eurotiomycetes</taxon>
        <taxon>Eurotiomycetidae</taxon>
        <taxon>Eurotiales</taxon>
        <taxon>Aspergillaceae</taxon>
        <taxon>Aspergillus</taxon>
        <taxon>Aspergillus subgen. Nidulantes</taxon>
    </lineage>
</organism>
<dbReference type="Proteomes" id="UP000034291">
    <property type="component" value="Unassembled WGS sequence"/>
</dbReference>
<comment type="similarity">
    <text evidence="4">Belongs to the eukaryotic/archaeal RNase P protein component 4 family.</text>
</comment>
<keyword evidence="7" id="KW-1185">Reference proteome</keyword>
<dbReference type="OrthoDB" id="128536at2759"/>
<evidence type="ECO:0000256" key="5">
    <source>
        <dbReference type="SAM" id="MobiDB-lite"/>
    </source>
</evidence>
<evidence type="ECO:0000256" key="1">
    <source>
        <dbReference type="ARBA" id="ARBA00022694"/>
    </source>
</evidence>
<dbReference type="Gene3D" id="6.20.50.20">
    <property type="match status" value="1"/>
</dbReference>
<evidence type="ECO:0000256" key="4">
    <source>
        <dbReference type="ARBA" id="ARBA00038402"/>
    </source>
</evidence>
<dbReference type="InterPro" id="IPR007175">
    <property type="entry name" value="Rpr2/Snm1/Rpp21"/>
</dbReference>
<dbReference type="PANTHER" id="PTHR14742">
    <property type="entry name" value="RIBONUCLEASE P SUBUNIT P21"/>
    <property type="match status" value="1"/>
</dbReference>
<comment type="caution">
    <text evidence="6">The sequence shown here is derived from an EMBL/GenBank/DDBJ whole genome shotgun (WGS) entry which is preliminary data.</text>
</comment>
<evidence type="ECO:0008006" key="8">
    <source>
        <dbReference type="Google" id="ProtNLM"/>
    </source>
</evidence>
<keyword evidence="2" id="KW-0479">Metal-binding</keyword>
<evidence type="ECO:0000256" key="2">
    <source>
        <dbReference type="ARBA" id="ARBA00022723"/>
    </source>
</evidence>
<accession>A0A0F8V021</accession>
<evidence type="ECO:0000313" key="6">
    <source>
        <dbReference type="EMBL" id="KKK25108.1"/>
    </source>
</evidence>
<protein>
    <recommendedName>
        <fullName evidence="8">RNAse P Rpr2/Rpp21 subunit domain protein</fullName>
    </recommendedName>
</protein>
<gene>
    <name evidence="6" type="ORF">ARAM_006832</name>
</gene>